<organism evidence="1 2">
    <name type="scientific">Candidatus Thiomargarita nelsonii</name>
    <dbReference type="NCBI Taxonomy" id="1003181"/>
    <lineage>
        <taxon>Bacteria</taxon>
        <taxon>Pseudomonadati</taxon>
        <taxon>Pseudomonadota</taxon>
        <taxon>Gammaproteobacteria</taxon>
        <taxon>Thiotrichales</taxon>
        <taxon>Thiotrichaceae</taxon>
        <taxon>Thiomargarita</taxon>
    </lineage>
</organism>
<dbReference type="AlphaFoldDB" id="A0A4E0QW97"/>
<dbReference type="EMBL" id="JSZA02000030">
    <property type="protein sequence ID" value="TGO03255.1"/>
    <property type="molecule type" value="Genomic_DNA"/>
</dbReference>
<dbReference type="Proteomes" id="UP000030428">
    <property type="component" value="Unassembled WGS sequence"/>
</dbReference>
<gene>
    <name evidence="1" type="ORF">PN36_09840</name>
</gene>
<name>A0A4E0QW97_9GAMM</name>
<evidence type="ECO:0000313" key="2">
    <source>
        <dbReference type="Proteomes" id="UP000030428"/>
    </source>
</evidence>
<reference evidence="1 2" key="1">
    <citation type="journal article" date="2016" name="Front. Microbiol.">
        <title>Single-Cell (Meta-)Genomics of a Dimorphic Candidatus Thiomargarita nelsonii Reveals Genomic Plasticity.</title>
        <authorList>
            <person name="Flood B.E."/>
            <person name="Fliss P."/>
            <person name="Jones D.S."/>
            <person name="Dick G.J."/>
            <person name="Jain S."/>
            <person name="Kaster A.K."/>
            <person name="Winkel M."/>
            <person name="Mussmann M."/>
            <person name="Bailey J."/>
        </authorList>
    </citation>
    <scope>NUCLEOTIDE SEQUENCE [LARGE SCALE GENOMIC DNA]</scope>
    <source>
        <strain evidence="1">Hydrate Ridge</strain>
    </source>
</reference>
<keyword evidence="2" id="KW-1185">Reference proteome</keyword>
<sequence>MIISDFDEIGKVITTAEAFKTFKAFETDCLRLGKRKLPEHLLIKTQKHSFVIAFLQVSGSNFTSRLKNFNQLVVNHKDIRFGLFRDVRETTISGKVGKEEIEKLNNASNLQIDCRYSKPRF</sequence>
<protein>
    <submittedName>
        <fullName evidence="1">Uncharacterized protein</fullName>
    </submittedName>
</protein>
<evidence type="ECO:0000313" key="1">
    <source>
        <dbReference type="EMBL" id="TGO03255.1"/>
    </source>
</evidence>
<comment type="caution">
    <text evidence="1">The sequence shown here is derived from an EMBL/GenBank/DDBJ whole genome shotgun (WGS) entry which is preliminary data.</text>
</comment>
<proteinExistence type="predicted"/>
<accession>A0A4E0QW97</accession>